<organism evidence="2 3">
    <name type="scientific">Xanthoceras sorbifolium</name>
    <dbReference type="NCBI Taxonomy" id="99658"/>
    <lineage>
        <taxon>Eukaryota</taxon>
        <taxon>Viridiplantae</taxon>
        <taxon>Streptophyta</taxon>
        <taxon>Embryophyta</taxon>
        <taxon>Tracheophyta</taxon>
        <taxon>Spermatophyta</taxon>
        <taxon>Magnoliopsida</taxon>
        <taxon>eudicotyledons</taxon>
        <taxon>Gunneridae</taxon>
        <taxon>Pentapetalae</taxon>
        <taxon>rosids</taxon>
        <taxon>malvids</taxon>
        <taxon>Sapindales</taxon>
        <taxon>Sapindaceae</taxon>
        <taxon>Xanthoceroideae</taxon>
        <taxon>Xanthoceras</taxon>
    </lineage>
</organism>
<comment type="caution">
    <text evidence="2">The sequence shown here is derived from an EMBL/GenBank/DDBJ whole genome shotgun (WGS) entry which is preliminary data.</text>
</comment>
<evidence type="ECO:0000313" key="3">
    <source>
        <dbReference type="Proteomes" id="UP000827721"/>
    </source>
</evidence>
<evidence type="ECO:0000256" key="1">
    <source>
        <dbReference type="SAM" id="MobiDB-lite"/>
    </source>
</evidence>
<accession>A0ABQ8HR75</accession>
<dbReference type="EMBL" id="JAFEMO010000008">
    <property type="protein sequence ID" value="KAH7566853.1"/>
    <property type="molecule type" value="Genomic_DNA"/>
</dbReference>
<proteinExistence type="predicted"/>
<feature type="region of interest" description="Disordered" evidence="1">
    <location>
        <begin position="28"/>
        <end position="47"/>
    </location>
</feature>
<keyword evidence="3" id="KW-1185">Reference proteome</keyword>
<sequence>MDQQQQPNFTKSHLLDLSVHDDNSFGGDEWYDQEVTKNKPKAAGNMSEEELKIRGELESEIESILEEEIKDGIYHLALRLHRLYKHQKERNNNNNAKKVIIDSGGDYKKNKTISEVNICIKMEGGTKIEIKEMKKEAPDKGITRPWTSSRSENMLAAMVVSNNNKKFDWANSLRSSGKGPTHSPLNNTKSNHQAKILSNNIKYQGYSPKMNSNKRNLIGSSEKRKVDNKMLEVGWKC</sequence>
<dbReference type="Proteomes" id="UP000827721">
    <property type="component" value="Unassembled WGS sequence"/>
</dbReference>
<name>A0ABQ8HR75_9ROSI</name>
<protein>
    <submittedName>
        <fullName evidence="2">Uncharacterized protein</fullName>
    </submittedName>
</protein>
<reference evidence="2 3" key="1">
    <citation type="submission" date="2021-02" db="EMBL/GenBank/DDBJ databases">
        <title>Plant Genome Project.</title>
        <authorList>
            <person name="Zhang R.-G."/>
        </authorList>
    </citation>
    <scope>NUCLEOTIDE SEQUENCE [LARGE SCALE GENOMIC DNA]</scope>
    <source>
        <tissue evidence="2">Leaves</tissue>
    </source>
</reference>
<gene>
    <name evidence="2" type="ORF">JRO89_XS08G0245100</name>
</gene>
<evidence type="ECO:0000313" key="2">
    <source>
        <dbReference type="EMBL" id="KAH7566853.1"/>
    </source>
</evidence>